<accession>A0A160IPS6</accession>
<keyword evidence="2" id="KW-1185">Reference proteome</keyword>
<reference evidence="1 2" key="1">
    <citation type="submission" date="2016-04" db="EMBL/GenBank/DDBJ databases">
        <title>Complete genome sequence of Fictibacillus phosphorivorans G25-29, a strain toxic to nematodes.</title>
        <authorList>
            <person name="Zheng Z."/>
        </authorList>
    </citation>
    <scope>NUCLEOTIDE SEQUENCE [LARGE SCALE GENOMIC DNA]</scope>
    <source>
        <strain evidence="1 2">G25-29</strain>
    </source>
</reference>
<dbReference type="RefSeq" id="WP_066395753.1">
    <property type="nucleotide sequence ID" value="NZ_CP015378.1"/>
</dbReference>
<evidence type="ECO:0000313" key="1">
    <source>
        <dbReference type="EMBL" id="ANC77712.1"/>
    </source>
</evidence>
<dbReference type="EMBL" id="CP015378">
    <property type="protein sequence ID" value="ANC77712.1"/>
    <property type="molecule type" value="Genomic_DNA"/>
</dbReference>
<sequence length="71" mass="8182">MTLTKLKNKSLVTDPELSYSMRLGLPIEVYCTEKHETLAFGRIDHFCEMTVVIQGQRHDRNSCLFFGCPCQ</sequence>
<dbReference type="Proteomes" id="UP000076623">
    <property type="component" value="Chromosome"/>
</dbReference>
<evidence type="ECO:0000313" key="2">
    <source>
        <dbReference type="Proteomes" id="UP000076623"/>
    </source>
</evidence>
<gene>
    <name evidence="1" type="ORF">ABE65_013255</name>
</gene>
<name>A0A160IPS6_9BACL</name>
<dbReference type="AlphaFoldDB" id="A0A160IPS6"/>
<proteinExistence type="predicted"/>
<organism evidence="1 2">
    <name type="scientific">Fictibacillus phosphorivorans</name>
    <dbReference type="NCBI Taxonomy" id="1221500"/>
    <lineage>
        <taxon>Bacteria</taxon>
        <taxon>Bacillati</taxon>
        <taxon>Bacillota</taxon>
        <taxon>Bacilli</taxon>
        <taxon>Bacillales</taxon>
        <taxon>Fictibacillaceae</taxon>
        <taxon>Fictibacillus</taxon>
    </lineage>
</organism>
<protein>
    <submittedName>
        <fullName evidence="1">Uncharacterized protein</fullName>
    </submittedName>
</protein>
<dbReference type="KEGG" id="fpn:ABE65_013255"/>